<dbReference type="SUPFAM" id="SSF102114">
    <property type="entry name" value="Radical SAM enzymes"/>
    <property type="match status" value="1"/>
</dbReference>
<dbReference type="CDD" id="cd01335">
    <property type="entry name" value="Radical_SAM"/>
    <property type="match status" value="1"/>
</dbReference>
<dbReference type="Pfam" id="PF06969">
    <property type="entry name" value="HemN_C"/>
    <property type="match status" value="1"/>
</dbReference>
<dbReference type="PROSITE" id="PS51918">
    <property type="entry name" value="RADICAL_SAM"/>
    <property type="match status" value="1"/>
</dbReference>
<name>A0A917UQI3_9DEIO</name>
<evidence type="ECO:0000259" key="1">
    <source>
        <dbReference type="PROSITE" id="PS51918"/>
    </source>
</evidence>
<dbReference type="SFLD" id="SFLDG01065">
    <property type="entry name" value="anaerobic_coproporphyrinogen-I"/>
    <property type="match status" value="1"/>
</dbReference>
<gene>
    <name evidence="2" type="ORF">GCM10008939_20550</name>
</gene>
<organism evidence="2 3">
    <name type="scientific">Deinococcus aquiradiocola</name>
    <dbReference type="NCBI Taxonomy" id="393059"/>
    <lineage>
        <taxon>Bacteria</taxon>
        <taxon>Thermotogati</taxon>
        <taxon>Deinococcota</taxon>
        <taxon>Deinococci</taxon>
        <taxon>Deinococcales</taxon>
        <taxon>Deinococcaceae</taxon>
        <taxon>Deinococcus</taxon>
    </lineage>
</organism>
<dbReference type="SFLD" id="SFLDS00029">
    <property type="entry name" value="Radical_SAM"/>
    <property type="match status" value="1"/>
</dbReference>
<dbReference type="Gene3D" id="3.30.750.200">
    <property type="match status" value="1"/>
</dbReference>
<dbReference type="RefSeq" id="WP_188963135.1">
    <property type="nucleotide sequence ID" value="NZ_BMOE01000006.1"/>
</dbReference>
<dbReference type="InterPro" id="IPR007197">
    <property type="entry name" value="rSAM"/>
</dbReference>
<protein>
    <submittedName>
        <fullName evidence="2">Coproporphyrinogen III oxidase</fullName>
    </submittedName>
</protein>
<proteinExistence type="predicted"/>
<feature type="domain" description="Radical SAM core" evidence="1">
    <location>
        <begin position="44"/>
        <end position="276"/>
    </location>
</feature>
<reference evidence="2" key="2">
    <citation type="submission" date="2020-09" db="EMBL/GenBank/DDBJ databases">
        <authorList>
            <person name="Sun Q."/>
            <person name="Ohkuma M."/>
        </authorList>
    </citation>
    <scope>NUCLEOTIDE SEQUENCE</scope>
    <source>
        <strain evidence="2">JCM 14371</strain>
    </source>
</reference>
<dbReference type="GO" id="GO:0003824">
    <property type="term" value="F:catalytic activity"/>
    <property type="evidence" value="ECO:0007669"/>
    <property type="project" value="InterPro"/>
</dbReference>
<dbReference type="Pfam" id="PF04055">
    <property type="entry name" value="Radical_SAM"/>
    <property type="match status" value="1"/>
</dbReference>
<comment type="caution">
    <text evidence="2">The sequence shown here is derived from an EMBL/GenBank/DDBJ whole genome shotgun (WGS) entry which is preliminary data.</text>
</comment>
<dbReference type="InterPro" id="IPR006638">
    <property type="entry name" value="Elp3/MiaA/NifB-like_rSAM"/>
</dbReference>
<dbReference type="PANTHER" id="PTHR13932:SF5">
    <property type="entry name" value="RADICAL S-ADENOSYL METHIONINE DOMAIN-CONTAINING PROTEIN 1, MITOCHONDRIAL"/>
    <property type="match status" value="1"/>
</dbReference>
<dbReference type="InterPro" id="IPR010723">
    <property type="entry name" value="HemN_C"/>
</dbReference>
<keyword evidence="3" id="KW-1185">Reference proteome</keyword>
<reference evidence="2" key="1">
    <citation type="journal article" date="2014" name="Int. J. Syst. Evol. Microbiol.">
        <title>Complete genome sequence of Corynebacterium casei LMG S-19264T (=DSM 44701T), isolated from a smear-ripened cheese.</title>
        <authorList>
            <consortium name="US DOE Joint Genome Institute (JGI-PGF)"/>
            <person name="Walter F."/>
            <person name="Albersmeier A."/>
            <person name="Kalinowski J."/>
            <person name="Ruckert C."/>
        </authorList>
    </citation>
    <scope>NUCLEOTIDE SEQUENCE</scope>
    <source>
        <strain evidence="2">JCM 14371</strain>
    </source>
</reference>
<dbReference type="NCBIfam" id="NF006067">
    <property type="entry name" value="PRK08208.1"/>
    <property type="match status" value="1"/>
</dbReference>
<sequence length="445" mass="49391">MTDPASLPDVTLGSAYRAYTYAYPHKTAYRRLDPPVPLRDAWADEDRRQLFLYVHIPFCEMRCGFCNLFTTTHPGGTLERQYLAALERQARVTRDALGDAGFSRIALGGGTPTYLAAGDLAGVFDLLSGTFGADPGALPTSVETSPATATPDRLAVLAERGVQRVSIGVQSFVEAEVRSVGRAQRTAEVEDALGAIRAAGPFDLNIDLIYGLAHQTPDSWLQSLRAALRWSPEELFLYPLYVRPLTGIARLGRSWDDERLELYRVGREYLLGEGYEQTSMRRFVRPAPGRRPLIEEPDYVCQRDGMVGLGCGARSYTRDLHYSSEYAVGQSGVREILHDFVARSDDTFALATHGLRLNPGEQRRRFLLQSLLHASGLDRALYRARFGTDALTDHPQLTRLVDAGLAQLTPHALRLTPAGLERSDAIGPWLYSPEVRTLSEQHVWT</sequence>
<accession>A0A917UQI3</accession>
<dbReference type="InterPro" id="IPR034505">
    <property type="entry name" value="Coproporphyrinogen-III_oxidase"/>
</dbReference>
<evidence type="ECO:0000313" key="2">
    <source>
        <dbReference type="EMBL" id="GGJ76237.1"/>
    </source>
</evidence>
<dbReference type="GO" id="GO:0051539">
    <property type="term" value="F:4 iron, 4 sulfur cluster binding"/>
    <property type="evidence" value="ECO:0007669"/>
    <property type="project" value="TreeGrafter"/>
</dbReference>
<dbReference type="InterPro" id="IPR058240">
    <property type="entry name" value="rSAM_sf"/>
</dbReference>
<dbReference type="Proteomes" id="UP000635726">
    <property type="component" value="Unassembled WGS sequence"/>
</dbReference>
<dbReference type="GO" id="GO:0006779">
    <property type="term" value="P:porphyrin-containing compound biosynthetic process"/>
    <property type="evidence" value="ECO:0007669"/>
    <property type="project" value="TreeGrafter"/>
</dbReference>
<dbReference type="GO" id="GO:0005737">
    <property type="term" value="C:cytoplasm"/>
    <property type="evidence" value="ECO:0007669"/>
    <property type="project" value="TreeGrafter"/>
</dbReference>
<evidence type="ECO:0000313" key="3">
    <source>
        <dbReference type="Proteomes" id="UP000635726"/>
    </source>
</evidence>
<dbReference type="PANTHER" id="PTHR13932">
    <property type="entry name" value="COPROPORPHYRINIGEN III OXIDASE"/>
    <property type="match status" value="1"/>
</dbReference>
<dbReference type="AlphaFoldDB" id="A0A917UQI3"/>
<dbReference type="SMART" id="SM00729">
    <property type="entry name" value="Elp3"/>
    <property type="match status" value="1"/>
</dbReference>
<dbReference type="EMBL" id="BMOE01000006">
    <property type="protein sequence ID" value="GGJ76237.1"/>
    <property type="molecule type" value="Genomic_DNA"/>
</dbReference>